<dbReference type="Ensembl" id="ENSAPLT00020025128.1">
    <property type="protein sequence ID" value="ENSAPLP00020023278.1"/>
    <property type="gene ID" value="ENSAPLG00020016182.1"/>
</dbReference>
<reference evidence="2" key="2">
    <citation type="submission" date="2025-08" db="UniProtKB">
        <authorList>
            <consortium name="Ensembl"/>
        </authorList>
    </citation>
    <scope>IDENTIFICATION</scope>
</reference>
<organism evidence="2 3">
    <name type="scientific">Anas platyrhynchos</name>
    <name type="common">Mallard</name>
    <name type="synonym">Anas boschas</name>
    <dbReference type="NCBI Taxonomy" id="8839"/>
    <lineage>
        <taxon>Eukaryota</taxon>
        <taxon>Metazoa</taxon>
        <taxon>Chordata</taxon>
        <taxon>Craniata</taxon>
        <taxon>Vertebrata</taxon>
        <taxon>Euteleostomi</taxon>
        <taxon>Archelosauria</taxon>
        <taxon>Archosauria</taxon>
        <taxon>Dinosauria</taxon>
        <taxon>Saurischia</taxon>
        <taxon>Theropoda</taxon>
        <taxon>Coelurosauria</taxon>
        <taxon>Aves</taxon>
        <taxon>Neognathae</taxon>
        <taxon>Galloanserae</taxon>
        <taxon>Anseriformes</taxon>
        <taxon>Anatidae</taxon>
        <taxon>Anatinae</taxon>
        <taxon>Anas</taxon>
    </lineage>
</organism>
<evidence type="ECO:0000313" key="2">
    <source>
        <dbReference type="Ensembl" id="ENSAPLP00020023278.1"/>
    </source>
</evidence>
<dbReference type="Proteomes" id="UP000694400">
    <property type="component" value="Chromosome 3"/>
</dbReference>
<name>A0A8B9TP37_ANAPL</name>
<evidence type="ECO:0000256" key="1">
    <source>
        <dbReference type="SAM" id="MobiDB-lite"/>
    </source>
</evidence>
<dbReference type="AlphaFoldDB" id="A0A8B9TP37"/>
<reference evidence="2" key="1">
    <citation type="submission" date="2019-08" db="EMBL/GenBank/DDBJ databases">
        <title>Three high-quality genomes provides insights into domestication of ducks.</title>
        <authorList>
            <person name="Hou Z.C."/>
            <person name="Zhu F."/>
            <person name="Yin Z.T."/>
            <person name="Zhang F."/>
        </authorList>
    </citation>
    <scope>NUCLEOTIDE SEQUENCE [LARGE SCALE GENOMIC DNA]</scope>
</reference>
<proteinExistence type="predicted"/>
<feature type="compositionally biased region" description="Basic residues" evidence="1">
    <location>
        <begin position="1"/>
        <end position="10"/>
    </location>
</feature>
<sequence length="108" mass="11051">RGRVRPRARPRPPPPSPPKYLTAGHASARGAGRGCDVWGSPPGASMAPRGGSPSAPKNTAGVEGGTHKPAPRCTPGSNTVPHGVLHPGTMHCSTLQHAALHPRRNALS</sequence>
<feature type="region of interest" description="Disordered" evidence="1">
    <location>
        <begin position="1"/>
        <end position="89"/>
    </location>
</feature>
<reference evidence="2" key="3">
    <citation type="submission" date="2025-09" db="UniProtKB">
        <authorList>
            <consortium name="Ensembl"/>
        </authorList>
    </citation>
    <scope>IDENTIFICATION</scope>
</reference>
<protein>
    <submittedName>
        <fullName evidence="2">Uncharacterized protein</fullName>
    </submittedName>
</protein>
<accession>A0A8B9TP37</accession>
<evidence type="ECO:0000313" key="3">
    <source>
        <dbReference type="Proteomes" id="UP000694400"/>
    </source>
</evidence>